<evidence type="ECO:0000313" key="9">
    <source>
        <dbReference type="EMBL" id="KAF1759651.1"/>
    </source>
</evidence>
<feature type="region of interest" description="Disordered" evidence="8">
    <location>
        <begin position="1"/>
        <end position="29"/>
    </location>
</feature>
<dbReference type="RefSeq" id="XP_053586105.1">
    <property type="nucleotide sequence ID" value="XM_053731333.1"/>
</dbReference>
<dbReference type="GeneID" id="78776257"/>
<dbReference type="GO" id="GO:0008270">
    <property type="term" value="F:zinc ion binding"/>
    <property type="evidence" value="ECO:0007669"/>
    <property type="project" value="UniProtKB-KW"/>
</dbReference>
<evidence type="ECO:0000256" key="5">
    <source>
        <dbReference type="ARBA" id="ARBA00023015"/>
    </source>
</evidence>
<protein>
    <submittedName>
        <fullName evidence="9">Uncharacterized protein</fullName>
    </submittedName>
</protein>
<evidence type="ECO:0000313" key="10">
    <source>
        <dbReference type="Proteomes" id="UP000483820"/>
    </source>
</evidence>
<dbReference type="KEGG" id="crq:GCK72_016118"/>
<keyword evidence="4" id="KW-0862">Zinc</keyword>
<dbReference type="InterPro" id="IPR036060">
    <property type="entry name" value="Znf_C2H2C_sf"/>
</dbReference>
<keyword evidence="3" id="KW-0863">Zinc-finger</keyword>
<dbReference type="GO" id="GO:0006355">
    <property type="term" value="P:regulation of DNA-templated transcription"/>
    <property type="evidence" value="ECO:0007669"/>
    <property type="project" value="InterPro"/>
</dbReference>
<feature type="region of interest" description="Disordered" evidence="8">
    <location>
        <begin position="200"/>
        <end position="231"/>
    </location>
</feature>
<dbReference type="SUPFAM" id="SSF103637">
    <property type="entry name" value="CCHHC domain"/>
    <property type="match status" value="1"/>
</dbReference>
<dbReference type="InterPro" id="IPR002515">
    <property type="entry name" value="Znf_C2H2C"/>
</dbReference>
<feature type="compositionally biased region" description="Pro residues" evidence="8">
    <location>
        <begin position="208"/>
        <end position="221"/>
    </location>
</feature>
<evidence type="ECO:0000256" key="3">
    <source>
        <dbReference type="ARBA" id="ARBA00022771"/>
    </source>
</evidence>
<dbReference type="EMBL" id="WUAV01000004">
    <property type="protein sequence ID" value="KAF1759651.1"/>
    <property type="molecule type" value="Genomic_DNA"/>
</dbReference>
<evidence type="ECO:0000256" key="8">
    <source>
        <dbReference type="SAM" id="MobiDB-lite"/>
    </source>
</evidence>
<dbReference type="CTD" id="78776257"/>
<comment type="caution">
    <text evidence="9">The sequence shown here is derived from an EMBL/GenBank/DDBJ whole genome shotgun (WGS) entry which is preliminary data.</text>
</comment>
<evidence type="ECO:0000256" key="4">
    <source>
        <dbReference type="ARBA" id="ARBA00022833"/>
    </source>
</evidence>
<dbReference type="Proteomes" id="UP000483820">
    <property type="component" value="Chromosome IV"/>
</dbReference>
<dbReference type="PROSITE" id="PS51802">
    <property type="entry name" value="ZF_CCHHC"/>
    <property type="match status" value="1"/>
</dbReference>
<proteinExistence type="predicted"/>
<evidence type="ECO:0000256" key="7">
    <source>
        <dbReference type="ARBA" id="ARBA00023242"/>
    </source>
</evidence>
<evidence type="ECO:0000256" key="2">
    <source>
        <dbReference type="ARBA" id="ARBA00022723"/>
    </source>
</evidence>
<dbReference type="GO" id="GO:0005634">
    <property type="term" value="C:nucleus"/>
    <property type="evidence" value="ECO:0007669"/>
    <property type="project" value="UniProtKB-SubCell"/>
</dbReference>
<reference evidence="9 10" key="1">
    <citation type="submission" date="2019-12" db="EMBL/GenBank/DDBJ databases">
        <title>Chromosome-level assembly of the Caenorhabditis remanei genome.</title>
        <authorList>
            <person name="Teterina A.A."/>
            <person name="Willis J.H."/>
            <person name="Phillips P.C."/>
        </authorList>
    </citation>
    <scope>NUCLEOTIDE SEQUENCE [LARGE SCALE GENOMIC DNA]</scope>
    <source>
        <strain evidence="9 10">PX506</strain>
        <tissue evidence="9">Whole organism</tissue>
    </source>
</reference>
<dbReference type="AlphaFoldDB" id="A0A6A5GY80"/>
<accession>A0A6A5GY80</accession>
<keyword evidence="2" id="KW-0479">Metal-binding</keyword>
<sequence>MFDETPLPTDPQSPPPSPVMPFPPQDQRTTGFKPYPQMIPLLDDKFQNMTLVGTIKIYKDALDDLRGKALSVSSCPTPGCLGWGNMKRSKNAFHRTQDACPIWHHAQRNKVESSESRSLLDRFNEIFPNGSFQPAPMPTTPPPAMTRIGQPPQQSAAPIGPMQTLPPPQLPQQCIWTFFLPTPPPFFPTTFPPPMYPTHNLHNNQSMPPMPTMSPMPPMPTIDPKDEPEDY</sequence>
<gene>
    <name evidence="9" type="ORF">GCK72_016118</name>
</gene>
<comment type="subcellular location">
    <subcellularLocation>
        <location evidence="1">Nucleus</location>
    </subcellularLocation>
</comment>
<keyword evidence="7" id="KW-0539">Nucleus</keyword>
<feature type="compositionally biased region" description="Pro residues" evidence="8">
    <location>
        <begin position="8"/>
        <end position="24"/>
    </location>
</feature>
<name>A0A6A5GY80_CAERE</name>
<keyword evidence="6" id="KW-0804">Transcription</keyword>
<keyword evidence="5" id="KW-0805">Transcription regulation</keyword>
<evidence type="ECO:0000256" key="1">
    <source>
        <dbReference type="ARBA" id="ARBA00004123"/>
    </source>
</evidence>
<organism evidence="9 10">
    <name type="scientific">Caenorhabditis remanei</name>
    <name type="common">Caenorhabditis vulgaris</name>
    <dbReference type="NCBI Taxonomy" id="31234"/>
    <lineage>
        <taxon>Eukaryota</taxon>
        <taxon>Metazoa</taxon>
        <taxon>Ecdysozoa</taxon>
        <taxon>Nematoda</taxon>
        <taxon>Chromadorea</taxon>
        <taxon>Rhabditida</taxon>
        <taxon>Rhabditina</taxon>
        <taxon>Rhabditomorpha</taxon>
        <taxon>Rhabditoidea</taxon>
        <taxon>Rhabditidae</taxon>
        <taxon>Peloderinae</taxon>
        <taxon>Caenorhabditis</taxon>
    </lineage>
</organism>
<evidence type="ECO:0000256" key="6">
    <source>
        <dbReference type="ARBA" id="ARBA00023163"/>
    </source>
</evidence>